<feature type="region of interest" description="Disordered" evidence="1">
    <location>
        <begin position="67"/>
        <end position="103"/>
    </location>
</feature>
<organism evidence="2 3">
    <name type="scientific">Microbacterium schleiferi</name>
    <dbReference type="NCBI Taxonomy" id="69362"/>
    <lineage>
        <taxon>Bacteria</taxon>
        <taxon>Bacillati</taxon>
        <taxon>Actinomycetota</taxon>
        <taxon>Actinomycetes</taxon>
        <taxon>Micrococcales</taxon>
        <taxon>Microbacteriaceae</taxon>
        <taxon>Microbacterium</taxon>
    </lineage>
</organism>
<dbReference type="RefSeq" id="WP_195692194.1">
    <property type="nucleotide sequence ID" value="NZ_CP064760.1"/>
</dbReference>
<dbReference type="AlphaFoldDB" id="A0A7S8MWA4"/>
<evidence type="ECO:0000313" key="2">
    <source>
        <dbReference type="EMBL" id="QPE04103.1"/>
    </source>
</evidence>
<feature type="region of interest" description="Disordered" evidence="1">
    <location>
        <begin position="1"/>
        <end position="24"/>
    </location>
</feature>
<dbReference type="Proteomes" id="UP000594480">
    <property type="component" value="Chromosome"/>
</dbReference>
<name>A0A7S8MWA4_9MICO</name>
<accession>A0A7S8MWA4</accession>
<gene>
    <name evidence="2" type="ORF">IT882_12960</name>
</gene>
<sequence>MTTTKLARRTDPATSHRAVPAREKREAQKKAILWILQNVGPLTDQQITHEYFARHIRNGWPATQVDGVRKRRSELKKEGRVRSTGRTSGWGTGPASTIWEAAE</sequence>
<reference evidence="2 3" key="1">
    <citation type="submission" date="2020-11" db="EMBL/GenBank/DDBJ databases">
        <title>Amino acid is mineralized and recycled by bacteria in oceanic microbiome.</title>
        <authorList>
            <person name="Zheng L.Y."/>
        </authorList>
    </citation>
    <scope>NUCLEOTIDE SEQUENCE [LARGE SCALE GENOMIC DNA]</scope>
    <source>
        <strain evidence="2 3">A32-1</strain>
    </source>
</reference>
<dbReference type="EMBL" id="CP064760">
    <property type="protein sequence ID" value="QPE04103.1"/>
    <property type="molecule type" value="Genomic_DNA"/>
</dbReference>
<protein>
    <submittedName>
        <fullName evidence="2">Uncharacterized protein</fullName>
    </submittedName>
</protein>
<evidence type="ECO:0000256" key="1">
    <source>
        <dbReference type="SAM" id="MobiDB-lite"/>
    </source>
</evidence>
<proteinExistence type="predicted"/>
<evidence type="ECO:0000313" key="3">
    <source>
        <dbReference type="Proteomes" id="UP000594480"/>
    </source>
</evidence>
<dbReference type="KEGG" id="msf:IT882_12960"/>
<keyword evidence="3" id="KW-1185">Reference proteome</keyword>